<accession>A0AAV7S4H6</accession>
<dbReference type="Proteomes" id="UP001066276">
    <property type="component" value="Chromosome 5"/>
</dbReference>
<evidence type="ECO:0000313" key="3">
    <source>
        <dbReference type="Proteomes" id="UP001066276"/>
    </source>
</evidence>
<feature type="region of interest" description="Disordered" evidence="1">
    <location>
        <begin position="1"/>
        <end position="21"/>
    </location>
</feature>
<evidence type="ECO:0000313" key="2">
    <source>
        <dbReference type="EMBL" id="KAJ1158173.1"/>
    </source>
</evidence>
<organism evidence="2 3">
    <name type="scientific">Pleurodeles waltl</name>
    <name type="common">Iberian ribbed newt</name>
    <dbReference type="NCBI Taxonomy" id="8319"/>
    <lineage>
        <taxon>Eukaryota</taxon>
        <taxon>Metazoa</taxon>
        <taxon>Chordata</taxon>
        <taxon>Craniata</taxon>
        <taxon>Vertebrata</taxon>
        <taxon>Euteleostomi</taxon>
        <taxon>Amphibia</taxon>
        <taxon>Batrachia</taxon>
        <taxon>Caudata</taxon>
        <taxon>Salamandroidea</taxon>
        <taxon>Salamandridae</taxon>
        <taxon>Pleurodelinae</taxon>
        <taxon>Pleurodeles</taxon>
    </lineage>
</organism>
<reference evidence="2" key="1">
    <citation type="journal article" date="2022" name="bioRxiv">
        <title>Sequencing and chromosome-scale assembly of the giantPleurodeles waltlgenome.</title>
        <authorList>
            <person name="Brown T."/>
            <person name="Elewa A."/>
            <person name="Iarovenko S."/>
            <person name="Subramanian E."/>
            <person name="Araus A.J."/>
            <person name="Petzold A."/>
            <person name="Susuki M."/>
            <person name="Suzuki K.-i.T."/>
            <person name="Hayashi T."/>
            <person name="Toyoda A."/>
            <person name="Oliveira C."/>
            <person name="Osipova E."/>
            <person name="Leigh N.D."/>
            <person name="Simon A."/>
            <person name="Yun M.H."/>
        </authorList>
    </citation>
    <scope>NUCLEOTIDE SEQUENCE</scope>
    <source>
        <strain evidence="2">20211129_DDA</strain>
        <tissue evidence="2">Liver</tissue>
    </source>
</reference>
<comment type="caution">
    <text evidence="2">The sequence shown here is derived from an EMBL/GenBank/DDBJ whole genome shotgun (WGS) entry which is preliminary data.</text>
</comment>
<dbReference type="EMBL" id="JANPWB010000009">
    <property type="protein sequence ID" value="KAJ1158173.1"/>
    <property type="molecule type" value="Genomic_DNA"/>
</dbReference>
<keyword evidence="3" id="KW-1185">Reference proteome</keyword>
<feature type="region of interest" description="Disordered" evidence="1">
    <location>
        <begin position="54"/>
        <end position="78"/>
    </location>
</feature>
<sequence length="78" mass="8602">MKQIRAGADKSRESGGYTDPEPAKACRLLLLEEAETVIHVCGRTPFIMLGIPGTREASAASRSPVNPPDRKHFRRLEN</sequence>
<protein>
    <submittedName>
        <fullName evidence="2">Uncharacterized protein</fullName>
    </submittedName>
</protein>
<proteinExistence type="predicted"/>
<name>A0AAV7S4H6_PLEWA</name>
<gene>
    <name evidence="2" type="ORF">NDU88_010867</name>
</gene>
<dbReference type="AlphaFoldDB" id="A0AAV7S4H6"/>
<evidence type="ECO:0000256" key="1">
    <source>
        <dbReference type="SAM" id="MobiDB-lite"/>
    </source>
</evidence>